<feature type="transmembrane region" description="Helical" evidence="1">
    <location>
        <begin position="38"/>
        <end position="60"/>
    </location>
</feature>
<dbReference type="Proteomes" id="UP000681722">
    <property type="component" value="Unassembled WGS sequence"/>
</dbReference>
<keyword evidence="1" id="KW-0812">Transmembrane</keyword>
<dbReference type="EMBL" id="CAJNOK010000422">
    <property type="protein sequence ID" value="CAF0751940.1"/>
    <property type="molecule type" value="Genomic_DNA"/>
</dbReference>
<dbReference type="Proteomes" id="UP000663829">
    <property type="component" value="Unassembled WGS sequence"/>
</dbReference>
<protein>
    <recommendedName>
        <fullName evidence="7">MARVEL domain-containing protein</fullName>
    </recommendedName>
</protein>
<evidence type="ECO:0000313" key="2">
    <source>
        <dbReference type="EMBL" id="CAF0751940.1"/>
    </source>
</evidence>
<evidence type="ECO:0000313" key="4">
    <source>
        <dbReference type="EMBL" id="CAF3530768.1"/>
    </source>
</evidence>
<feature type="transmembrane region" description="Helical" evidence="1">
    <location>
        <begin position="66"/>
        <end position="87"/>
    </location>
</feature>
<dbReference type="EMBL" id="CAJOBA010000422">
    <property type="protein sequence ID" value="CAF3530768.1"/>
    <property type="molecule type" value="Genomic_DNA"/>
</dbReference>
<evidence type="ECO:0000313" key="6">
    <source>
        <dbReference type="Proteomes" id="UP000663829"/>
    </source>
</evidence>
<keyword evidence="1" id="KW-1133">Transmembrane helix</keyword>
<keyword evidence="6" id="KW-1185">Reference proteome</keyword>
<proteinExistence type="predicted"/>
<organism evidence="3 6">
    <name type="scientific">Didymodactylos carnosus</name>
    <dbReference type="NCBI Taxonomy" id="1234261"/>
    <lineage>
        <taxon>Eukaryota</taxon>
        <taxon>Metazoa</taxon>
        <taxon>Spiralia</taxon>
        <taxon>Gnathifera</taxon>
        <taxon>Rotifera</taxon>
        <taxon>Eurotatoria</taxon>
        <taxon>Bdelloidea</taxon>
        <taxon>Philodinida</taxon>
        <taxon>Philodinidae</taxon>
        <taxon>Didymodactylos</taxon>
    </lineage>
</organism>
<keyword evidence="1" id="KW-0472">Membrane</keyword>
<comment type="caution">
    <text evidence="3">The sequence shown here is derived from an EMBL/GenBank/DDBJ whole genome shotgun (WGS) entry which is preliminary data.</text>
</comment>
<dbReference type="AlphaFoldDB" id="A0A814FCQ9"/>
<dbReference type="Proteomes" id="UP000677228">
    <property type="component" value="Unassembled WGS sequence"/>
</dbReference>
<evidence type="ECO:0000313" key="5">
    <source>
        <dbReference type="EMBL" id="CAF3750994.1"/>
    </source>
</evidence>
<evidence type="ECO:0008006" key="7">
    <source>
        <dbReference type="Google" id="ProtNLM"/>
    </source>
</evidence>
<dbReference type="Proteomes" id="UP000682733">
    <property type="component" value="Unassembled WGS sequence"/>
</dbReference>
<dbReference type="EMBL" id="CAJOBC010002782">
    <property type="protein sequence ID" value="CAF3750994.1"/>
    <property type="molecule type" value="Genomic_DNA"/>
</dbReference>
<dbReference type="EMBL" id="CAJNOQ010002782">
    <property type="protein sequence ID" value="CAF0978196.1"/>
    <property type="molecule type" value="Genomic_DNA"/>
</dbReference>
<gene>
    <name evidence="3" type="ORF">GPM918_LOCUS12608</name>
    <name evidence="2" type="ORF">OVA965_LOCUS2064</name>
    <name evidence="5" type="ORF">SRO942_LOCUS12608</name>
    <name evidence="4" type="ORF">TMI583_LOCUS2064</name>
</gene>
<name>A0A814FCQ9_9BILA</name>
<accession>A0A814FCQ9</accession>
<evidence type="ECO:0000313" key="3">
    <source>
        <dbReference type="EMBL" id="CAF0978196.1"/>
    </source>
</evidence>
<reference evidence="3" key="1">
    <citation type="submission" date="2021-02" db="EMBL/GenBank/DDBJ databases">
        <authorList>
            <person name="Nowell W R."/>
        </authorList>
    </citation>
    <scope>NUCLEOTIDE SEQUENCE</scope>
</reference>
<evidence type="ECO:0000256" key="1">
    <source>
        <dbReference type="SAM" id="Phobius"/>
    </source>
</evidence>
<sequence length="102" mass="11781">MYVKQQQPQQQQPVGYVQPYQLETDKWREKFPASVPSLLAVLQLLLTLSIVGLEAASVYYDLVHGTIYAGFWCSAIFTISWIAMFGLRKLDVVIYYYHPFLS</sequence>